<protein>
    <submittedName>
        <fullName evidence="8">RNA polymerase sigma factor (Sigma-70 family)</fullName>
    </submittedName>
</protein>
<dbReference type="Pfam" id="PF04542">
    <property type="entry name" value="Sigma70_r2"/>
    <property type="match status" value="1"/>
</dbReference>
<dbReference type="InterPro" id="IPR014284">
    <property type="entry name" value="RNA_pol_sigma-70_dom"/>
</dbReference>
<dbReference type="InterPro" id="IPR013324">
    <property type="entry name" value="RNA_pol_sigma_r3/r4-like"/>
</dbReference>
<keyword evidence="5" id="KW-0812">Transmembrane</keyword>
<gene>
    <name evidence="8" type="ORF">J2S15_002250</name>
</gene>
<dbReference type="InterPro" id="IPR036388">
    <property type="entry name" value="WH-like_DNA-bd_sf"/>
</dbReference>
<dbReference type="InterPro" id="IPR007627">
    <property type="entry name" value="RNA_pol_sigma70_r2"/>
</dbReference>
<dbReference type="InterPro" id="IPR013249">
    <property type="entry name" value="RNA_pol_sigma70_r4_t2"/>
</dbReference>
<keyword evidence="9" id="KW-1185">Reference proteome</keyword>
<keyword evidence="5" id="KW-1133">Transmembrane helix</keyword>
<dbReference type="SUPFAM" id="SSF88659">
    <property type="entry name" value="Sigma3 and sigma4 domains of RNA polymerase sigma factors"/>
    <property type="match status" value="1"/>
</dbReference>
<organism evidence="8 9">
    <name type="scientific">Breznakia pachnodae</name>
    <dbReference type="NCBI Taxonomy" id="265178"/>
    <lineage>
        <taxon>Bacteria</taxon>
        <taxon>Bacillati</taxon>
        <taxon>Bacillota</taxon>
        <taxon>Erysipelotrichia</taxon>
        <taxon>Erysipelotrichales</taxon>
        <taxon>Erysipelotrichaceae</taxon>
        <taxon>Breznakia</taxon>
    </lineage>
</organism>
<evidence type="ECO:0000256" key="5">
    <source>
        <dbReference type="SAM" id="Phobius"/>
    </source>
</evidence>
<feature type="domain" description="RNA polymerase sigma-70 region 2" evidence="6">
    <location>
        <begin position="32"/>
        <end position="88"/>
    </location>
</feature>
<dbReference type="EMBL" id="JAUSUR010000004">
    <property type="protein sequence ID" value="MDQ0361500.1"/>
    <property type="molecule type" value="Genomic_DNA"/>
</dbReference>
<evidence type="ECO:0000256" key="2">
    <source>
        <dbReference type="ARBA" id="ARBA00023015"/>
    </source>
</evidence>
<feature type="domain" description="RNA polymerase sigma factor 70 region 4 type 2" evidence="7">
    <location>
        <begin position="128"/>
        <end position="178"/>
    </location>
</feature>
<dbReference type="Pfam" id="PF08281">
    <property type="entry name" value="Sigma70_r4_2"/>
    <property type="match status" value="1"/>
</dbReference>
<evidence type="ECO:0000256" key="3">
    <source>
        <dbReference type="ARBA" id="ARBA00023082"/>
    </source>
</evidence>
<comment type="caution">
    <text evidence="8">The sequence shown here is derived from an EMBL/GenBank/DDBJ whole genome shotgun (WGS) entry which is preliminary data.</text>
</comment>
<reference evidence="8 9" key="1">
    <citation type="submission" date="2023-07" db="EMBL/GenBank/DDBJ databases">
        <title>Genomic Encyclopedia of Type Strains, Phase IV (KMG-IV): sequencing the most valuable type-strain genomes for metagenomic binning, comparative biology and taxonomic classification.</title>
        <authorList>
            <person name="Goeker M."/>
        </authorList>
    </citation>
    <scope>NUCLEOTIDE SEQUENCE [LARGE SCALE GENOMIC DNA]</scope>
    <source>
        <strain evidence="8 9">DSM 16784</strain>
    </source>
</reference>
<evidence type="ECO:0000313" key="8">
    <source>
        <dbReference type="EMBL" id="MDQ0361500.1"/>
    </source>
</evidence>
<feature type="transmembrane region" description="Helical" evidence="5">
    <location>
        <begin position="246"/>
        <end position="267"/>
    </location>
</feature>
<keyword evidence="4" id="KW-0804">Transcription</keyword>
<sequence>MEKIIEYVKKARVGDNEAIKELYNLTIHTSYFMARKFIKDEQDANDVVQDAYITAFKKISQLEDDSKFPNWLNRIVANKAKDYLKKKKPTVFSNITSEEQNVEEFLEDETIEFKPKDQYEYEELKIAMSDIIDNLSEENRMCILMYYFQGLSVGEIADTLELSSGTIKSRLNYGRKHIKKEVETLEAKGVKFRGVAPIPFMVWMFNEFAASTKISSSIWMNVNGNLISKSLEITPTKGSSKIAKQVLIKLFAGSLAICTIVVGVFLATNDNEESKELENNHNEEVIEVEEAPEFEFEQLLLSDVNAEISLLSGLEKVEENDTIITWKSKDDDTRFGPEGIRIDMWKVQGGMMPCIHCGFNTKENAQDAVNNLNGQSYNYFITGAEDRSETTIESIYKEDGEVFATLRVSGVMGAGTAFTGEGGYTYGEGLTINVDLNGIDNQIKHYLFVITIRDDQSNFGTDEFKEKRIRLAKEMFESIKEN</sequence>
<dbReference type="CDD" id="cd06171">
    <property type="entry name" value="Sigma70_r4"/>
    <property type="match status" value="1"/>
</dbReference>
<dbReference type="Gene3D" id="1.10.1740.10">
    <property type="match status" value="1"/>
</dbReference>
<name>A0ABU0E3X5_9FIRM</name>
<dbReference type="InterPro" id="IPR013325">
    <property type="entry name" value="RNA_pol_sigma_r2"/>
</dbReference>
<dbReference type="Gene3D" id="1.10.10.10">
    <property type="entry name" value="Winged helix-like DNA-binding domain superfamily/Winged helix DNA-binding domain"/>
    <property type="match status" value="1"/>
</dbReference>
<accession>A0ABU0E3X5</accession>
<dbReference type="PANTHER" id="PTHR43133">
    <property type="entry name" value="RNA POLYMERASE ECF-TYPE SIGMA FACTO"/>
    <property type="match status" value="1"/>
</dbReference>
<dbReference type="Proteomes" id="UP001230220">
    <property type="component" value="Unassembled WGS sequence"/>
</dbReference>
<dbReference type="SUPFAM" id="SSF88946">
    <property type="entry name" value="Sigma2 domain of RNA polymerase sigma factors"/>
    <property type="match status" value="1"/>
</dbReference>
<evidence type="ECO:0000313" key="9">
    <source>
        <dbReference type="Proteomes" id="UP001230220"/>
    </source>
</evidence>
<keyword evidence="5" id="KW-0472">Membrane</keyword>
<evidence type="ECO:0000256" key="4">
    <source>
        <dbReference type="ARBA" id="ARBA00023163"/>
    </source>
</evidence>
<dbReference type="PANTHER" id="PTHR43133:SF51">
    <property type="entry name" value="RNA POLYMERASE SIGMA FACTOR"/>
    <property type="match status" value="1"/>
</dbReference>
<keyword evidence="2" id="KW-0805">Transcription regulation</keyword>
<evidence type="ECO:0000256" key="1">
    <source>
        <dbReference type="ARBA" id="ARBA00010641"/>
    </source>
</evidence>
<dbReference type="InterPro" id="IPR039425">
    <property type="entry name" value="RNA_pol_sigma-70-like"/>
</dbReference>
<dbReference type="NCBIfam" id="TIGR02937">
    <property type="entry name" value="sigma70-ECF"/>
    <property type="match status" value="1"/>
</dbReference>
<evidence type="ECO:0000259" key="6">
    <source>
        <dbReference type="Pfam" id="PF04542"/>
    </source>
</evidence>
<keyword evidence="3" id="KW-0731">Sigma factor</keyword>
<proteinExistence type="inferred from homology"/>
<dbReference type="RefSeq" id="WP_307408283.1">
    <property type="nucleotide sequence ID" value="NZ_JAUSUR010000004.1"/>
</dbReference>
<comment type="similarity">
    <text evidence="1">Belongs to the sigma-70 factor family. ECF subfamily.</text>
</comment>
<evidence type="ECO:0000259" key="7">
    <source>
        <dbReference type="Pfam" id="PF08281"/>
    </source>
</evidence>